<feature type="region of interest" description="Disordered" evidence="1">
    <location>
        <begin position="37"/>
        <end position="57"/>
    </location>
</feature>
<proteinExistence type="evidence at transcript level"/>
<evidence type="ECO:0000313" key="2">
    <source>
        <dbReference type="EMBL" id="JAN95447.1"/>
    </source>
</evidence>
<dbReference type="AlphaFoldDB" id="A0A0P6J5L9"/>
<evidence type="ECO:0000256" key="1">
    <source>
        <dbReference type="SAM" id="MobiDB-lite"/>
    </source>
</evidence>
<feature type="compositionally biased region" description="Polar residues" evidence="1">
    <location>
        <begin position="37"/>
        <end position="50"/>
    </location>
</feature>
<dbReference type="EMBL" id="GDUN01000472">
    <property type="protein sequence ID" value="JAN95447.1"/>
    <property type="molecule type" value="mRNA"/>
</dbReference>
<name>A0A0P6J5L9_AEDAE</name>
<organism evidence="2">
    <name type="scientific">Aedes aegypti</name>
    <name type="common">Yellowfever mosquito</name>
    <name type="synonym">Culex aegypti</name>
    <dbReference type="NCBI Taxonomy" id="7159"/>
    <lineage>
        <taxon>Eukaryota</taxon>
        <taxon>Metazoa</taxon>
        <taxon>Ecdysozoa</taxon>
        <taxon>Arthropoda</taxon>
        <taxon>Hexapoda</taxon>
        <taxon>Insecta</taxon>
        <taxon>Pterygota</taxon>
        <taxon>Neoptera</taxon>
        <taxon>Endopterygota</taxon>
        <taxon>Diptera</taxon>
        <taxon>Nematocera</taxon>
        <taxon>Culicoidea</taxon>
        <taxon>Culicidae</taxon>
        <taxon>Culicinae</taxon>
        <taxon>Aedini</taxon>
        <taxon>Aedes</taxon>
        <taxon>Stegomyia</taxon>
    </lineage>
</organism>
<sequence>EMLPKSREMSMEDDIKELKNNVADIMTAIASITKMPNSVPKSARVSSQGDSVIPRSQRAPLSGNNVGAFSNYESDRERQNAIDDREFAILLTNVDVSVSEIDIMQMASQAIGIDDPECINVTKLVSKWKSHNLDFVSFKVVMDSKFKSRALSPMIWPRNIKFREFVHRSTQTWKPNLLK</sequence>
<protein>
    <submittedName>
        <fullName evidence="2">Uncharacterized protein</fullName>
    </submittedName>
</protein>
<reference evidence="2" key="1">
    <citation type="journal article" date="2016" name="PLoS ONE">
        <title>A Deep Insight into the Sialome of Male and Female Aedes aegypti Mosquitoes.</title>
        <authorList>
            <person name="Ribeiro J.M."/>
            <person name="Martin-Martin I."/>
            <person name="Arca B."/>
            <person name="Calvo E."/>
        </authorList>
    </citation>
    <scope>NUCLEOTIDE SEQUENCE</scope>
    <source>
        <strain evidence="2">Liverpool</strain>
        <tissue evidence="2">Salivary glands</tissue>
    </source>
</reference>
<accession>A0A0P6J5L9</accession>
<dbReference type="VEuPathDB" id="VectorBase:AAEL026098"/>
<feature type="non-terminal residue" evidence="2">
    <location>
        <position position="1"/>
    </location>
</feature>